<name>A0A0K0XT55_9GAMM</name>
<dbReference type="Pfam" id="PF01322">
    <property type="entry name" value="Cytochrom_C_2"/>
    <property type="match status" value="1"/>
</dbReference>
<dbReference type="GO" id="GO:0009055">
    <property type="term" value="F:electron transfer activity"/>
    <property type="evidence" value="ECO:0007669"/>
    <property type="project" value="InterPro"/>
</dbReference>
<accession>A0A0K0XT55</accession>
<dbReference type="PROSITE" id="PS51009">
    <property type="entry name" value="CYTCII"/>
    <property type="match status" value="1"/>
</dbReference>
<comment type="PTM">
    <text evidence="2">Binds 1 heme group per subunit.</text>
</comment>
<dbReference type="AlphaFoldDB" id="A0A0K0XT55"/>
<evidence type="ECO:0000256" key="2">
    <source>
        <dbReference type="PIRSR" id="PIRSR000027-2"/>
    </source>
</evidence>
<dbReference type="GO" id="GO:0020037">
    <property type="term" value="F:heme binding"/>
    <property type="evidence" value="ECO:0007669"/>
    <property type="project" value="InterPro"/>
</dbReference>
<dbReference type="STRING" id="1579979.WM2015_458"/>
<dbReference type="InterPro" id="IPR002321">
    <property type="entry name" value="Cyt_c_II"/>
</dbReference>
<dbReference type="SUPFAM" id="SSF47175">
    <property type="entry name" value="Cytochromes"/>
    <property type="match status" value="1"/>
</dbReference>
<evidence type="ECO:0000313" key="4">
    <source>
        <dbReference type="Proteomes" id="UP000066624"/>
    </source>
</evidence>
<dbReference type="GO" id="GO:0005506">
    <property type="term" value="F:iron ion binding"/>
    <property type="evidence" value="ECO:0007669"/>
    <property type="project" value="InterPro"/>
</dbReference>
<dbReference type="PRINTS" id="PR00608">
    <property type="entry name" value="CYTCHROMECII"/>
</dbReference>
<dbReference type="InterPro" id="IPR015984">
    <property type="entry name" value="Cyt_c_prime_subgr"/>
</dbReference>
<keyword evidence="4" id="KW-1185">Reference proteome</keyword>
<dbReference type="Gene3D" id="1.20.120.10">
    <property type="entry name" value="Cytochrome c/b562"/>
    <property type="match status" value="1"/>
</dbReference>
<dbReference type="OrthoDB" id="5520910at2"/>
<keyword evidence="1" id="KW-0408">Iron</keyword>
<dbReference type="EMBL" id="CP012154">
    <property type="protein sequence ID" value="AKS40840.1"/>
    <property type="molecule type" value="Genomic_DNA"/>
</dbReference>
<dbReference type="Proteomes" id="UP000066624">
    <property type="component" value="Chromosome"/>
</dbReference>
<reference evidence="4" key="1">
    <citation type="submission" date="2015-07" db="EMBL/GenBank/DDBJ databases">
        <authorList>
            <person name="Kim K.M."/>
        </authorList>
    </citation>
    <scope>NUCLEOTIDE SEQUENCE [LARGE SCALE GENOMIC DNA]</scope>
    <source>
        <strain evidence="4">KCTC 42284</strain>
    </source>
</reference>
<gene>
    <name evidence="3" type="ORF">WM2015_458</name>
</gene>
<organism evidence="3 4">
    <name type="scientific">Wenzhouxiangella marina</name>
    <dbReference type="NCBI Taxonomy" id="1579979"/>
    <lineage>
        <taxon>Bacteria</taxon>
        <taxon>Pseudomonadati</taxon>
        <taxon>Pseudomonadota</taxon>
        <taxon>Gammaproteobacteria</taxon>
        <taxon>Chromatiales</taxon>
        <taxon>Wenzhouxiangellaceae</taxon>
        <taxon>Wenzhouxiangella</taxon>
    </lineage>
</organism>
<feature type="binding site" description="covalent" evidence="2">
    <location>
        <position position="143"/>
    </location>
    <ligand>
        <name>heme c</name>
        <dbReference type="ChEBI" id="CHEBI:61717"/>
    </ligand>
</feature>
<feature type="binding site" description="covalent" evidence="2">
    <location>
        <position position="146"/>
    </location>
    <ligand>
        <name>heme c</name>
        <dbReference type="ChEBI" id="CHEBI:61717"/>
    </ligand>
</feature>
<proteinExistence type="predicted"/>
<keyword evidence="1" id="KW-0479">Metal-binding</keyword>
<dbReference type="InterPro" id="IPR012127">
    <property type="entry name" value="Cyt_c_prime"/>
</dbReference>
<dbReference type="PIRSF" id="PIRSF000027">
    <property type="entry name" value="Cytc_c_prime"/>
    <property type="match status" value="1"/>
</dbReference>
<protein>
    <submittedName>
        <fullName evidence="3">Cytochrome c</fullName>
    </submittedName>
</protein>
<evidence type="ECO:0000313" key="3">
    <source>
        <dbReference type="EMBL" id="AKS40840.1"/>
    </source>
</evidence>
<dbReference type="KEGG" id="wma:WM2015_458"/>
<dbReference type="GO" id="GO:0022900">
    <property type="term" value="P:electron transport chain"/>
    <property type="evidence" value="ECO:0007669"/>
    <property type="project" value="InterPro"/>
</dbReference>
<sequence length="154" mass="16364">MTRCRLFAASALLAVSSLASAELTPEQAERAVETRQSVLHLMGWNIGPLGAMARGRMDFDVDRVQTNAGRLVALANMLPDAFAPDTRANEVSTEALDVIWEQPEAFAAKIQATIDASNRLVEAAAGGDENAMREAIGGLGSTCGSCHDDFRADD</sequence>
<evidence type="ECO:0000256" key="1">
    <source>
        <dbReference type="PIRSR" id="PIRSR000027-1"/>
    </source>
</evidence>
<dbReference type="InterPro" id="IPR010980">
    <property type="entry name" value="Cyt_c/b562"/>
</dbReference>
<feature type="binding site" description="axial binding residue" evidence="1">
    <location>
        <position position="147"/>
    </location>
    <ligand>
        <name>heme c</name>
        <dbReference type="ChEBI" id="CHEBI:61717"/>
    </ligand>
    <ligandPart>
        <name>Fe</name>
        <dbReference type="ChEBI" id="CHEBI:18248"/>
    </ligandPart>
</feature>
<keyword evidence="2" id="KW-0349">Heme</keyword>
<dbReference type="GO" id="GO:0042597">
    <property type="term" value="C:periplasmic space"/>
    <property type="evidence" value="ECO:0007669"/>
    <property type="project" value="InterPro"/>
</dbReference>
<dbReference type="RefSeq" id="WP_049724518.1">
    <property type="nucleotide sequence ID" value="NZ_CP012154.1"/>
</dbReference>